<organism evidence="3 4">
    <name type="scientific">Paramarasmius palmivorus</name>
    <dbReference type="NCBI Taxonomy" id="297713"/>
    <lineage>
        <taxon>Eukaryota</taxon>
        <taxon>Fungi</taxon>
        <taxon>Dikarya</taxon>
        <taxon>Basidiomycota</taxon>
        <taxon>Agaricomycotina</taxon>
        <taxon>Agaricomycetes</taxon>
        <taxon>Agaricomycetidae</taxon>
        <taxon>Agaricales</taxon>
        <taxon>Marasmiineae</taxon>
        <taxon>Marasmiaceae</taxon>
        <taxon>Paramarasmius</taxon>
    </lineage>
</organism>
<evidence type="ECO:0000313" key="4">
    <source>
        <dbReference type="Proteomes" id="UP001383192"/>
    </source>
</evidence>
<feature type="domain" description="DUF6534" evidence="2">
    <location>
        <begin position="154"/>
        <end position="240"/>
    </location>
</feature>
<proteinExistence type="predicted"/>
<name>A0AAW0BIK8_9AGAR</name>
<evidence type="ECO:0000313" key="3">
    <source>
        <dbReference type="EMBL" id="KAK7025366.1"/>
    </source>
</evidence>
<feature type="transmembrane region" description="Helical" evidence="1">
    <location>
        <begin position="145"/>
        <end position="170"/>
    </location>
</feature>
<keyword evidence="4" id="KW-1185">Reference proteome</keyword>
<accession>A0AAW0BIK8</accession>
<protein>
    <recommendedName>
        <fullName evidence="2">DUF6534 domain-containing protein</fullName>
    </recommendedName>
</protein>
<dbReference type="PANTHER" id="PTHR40465">
    <property type="entry name" value="CHROMOSOME 1, WHOLE GENOME SHOTGUN SEQUENCE"/>
    <property type="match status" value="1"/>
</dbReference>
<keyword evidence="1" id="KW-1133">Transmembrane helix</keyword>
<keyword evidence="1" id="KW-0812">Transmembrane</keyword>
<feature type="transmembrane region" description="Helical" evidence="1">
    <location>
        <begin position="30"/>
        <end position="51"/>
    </location>
</feature>
<dbReference type="EMBL" id="JAYKXP010000116">
    <property type="protein sequence ID" value="KAK7025366.1"/>
    <property type="molecule type" value="Genomic_DNA"/>
</dbReference>
<reference evidence="3 4" key="1">
    <citation type="submission" date="2024-01" db="EMBL/GenBank/DDBJ databases">
        <title>A draft genome for a cacao thread blight-causing isolate of Paramarasmius palmivorus.</title>
        <authorList>
            <person name="Baruah I.K."/>
            <person name="Bukari Y."/>
            <person name="Amoako-Attah I."/>
            <person name="Meinhardt L.W."/>
            <person name="Bailey B.A."/>
            <person name="Cohen S.P."/>
        </authorList>
    </citation>
    <scope>NUCLEOTIDE SEQUENCE [LARGE SCALE GENOMIC DNA]</scope>
    <source>
        <strain evidence="3 4">GH-12</strain>
    </source>
</reference>
<dbReference type="Pfam" id="PF20152">
    <property type="entry name" value="DUF6534"/>
    <property type="match status" value="1"/>
</dbReference>
<feature type="transmembrane region" description="Helical" evidence="1">
    <location>
        <begin position="216"/>
        <end position="236"/>
    </location>
</feature>
<dbReference type="InterPro" id="IPR045339">
    <property type="entry name" value="DUF6534"/>
</dbReference>
<keyword evidence="1" id="KW-0472">Membrane</keyword>
<evidence type="ECO:0000259" key="2">
    <source>
        <dbReference type="Pfam" id="PF20152"/>
    </source>
</evidence>
<feature type="transmembrane region" description="Helical" evidence="1">
    <location>
        <begin position="182"/>
        <end position="210"/>
    </location>
</feature>
<gene>
    <name evidence="3" type="ORF">VNI00_016077</name>
</gene>
<comment type="caution">
    <text evidence="3">The sequence shown here is derived from an EMBL/GenBank/DDBJ whole genome shotgun (WGS) entry which is preliminary data.</text>
</comment>
<dbReference type="AlphaFoldDB" id="A0AAW0BIK8"/>
<feature type="transmembrane region" description="Helical" evidence="1">
    <location>
        <begin position="71"/>
        <end position="91"/>
    </location>
</feature>
<dbReference type="Proteomes" id="UP001383192">
    <property type="component" value="Unassembled WGS sequence"/>
</dbReference>
<evidence type="ECO:0000256" key="1">
    <source>
        <dbReference type="SAM" id="Phobius"/>
    </source>
</evidence>
<dbReference type="PANTHER" id="PTHR40465:SF1">
    <property type="entry name" value="DUF6534 DOMAIN-CONTAINING PROTEIN"/>
    <property type="match status" value="1"/>
</dbReference>
<feature type="transmembrane region" description="Helical" evidence="1">
    <location>
        <begin position="112"/>
        <end position="130"/>
    </location>
</feature>
<sequence length="326" mass="35800">MPRSIIRVTINHSPDLYYMAFPNDRRLAKVLAYGTFIFEVVQTALTTQSAYSAYASGFGNLETLLSLQTTWLAVPVMGAAIAFVGQLFFAWRIYVLSKSLSIPCIVTATLEHQFSITSLVCGIFTGIYALEGRTVTHIKTRDETIFAALWCTSSALCDLIIAASMTFYLLKIKNGFRRTEAMITKLIALVIETGTMTAAVVSVFIVLYLLVPQTTYYATVSLIIPKTYANTIFVILNSRMQIKNGRNSDSFAALSGEGMTIPSFLLRESGPTLPCHVTSITRLPQTLPTNSSASSIPSPVTPLTAYVTSTQDLLRFPTSRFSAYSH</sequence>